<evidence type="ECO:0000313" key="1">
    <source>
        <dbReference type="EMBL" id="WMW81355.1"/>
    </source>
</evidence>
<gene>
    <name evidence="1" type="ORF">RF679_03500</name>
</gene>
<dbReference type="Proteomes" id="UP001181355">
    <property type="component" value="Chromosome"/>
</dbReference>
<protein>
    <submittedName>
        <fullName evidence="1">DUF938 domain-containing protein</fullName>
    </submittedName>
</protein>
<dbReference type="PANTHER" id="PTHR20974">
    <property type="entry name" value="UPF0585 PROTEIN CG18661"/>
    <property type="match status" value="1"/>
</dbReference>
<dbReference type="EMBL" id="CP133720">
    <property type="protein sequence ID" value="WMW81355.1"/>
    <property type="molecule type" value="Genomic_DNA"/>
</dbReference>
<reference evidence="1" key="1">
    <citation type="submission" date="2023-09" db="EMBL/GenBank/DDBJ databases">
        <title>Undibacterium sp. 20NA77.5 isolated from freshwater.</title>
        <authorList>
            <person name="Le V."/>
            <person name="Ko S.-R."/>
            <person name="Ahn C.-Y."/>
            <person name="Oh H.-M."/>
        </authorList>
    </citation>
    <scope>NUCLEOTIDE SEQUENCE</scope>
    <source>
        <strain evidence="1">20NA77.5</strain>
    </source>
</reference>
<dbReference type="RefSeq" id="WP_309482835.1">
    <property type="nucleotide sequence ID" value="NZ_CP133720.1"/>
</dbReference>
<keyword evidence="2" id="KW-1185">Reference proteome</keyword>
<dbReference type="Pfam" id="PF06080">
    <property type="entry name" value="DUF938"/>
    <property type="match status" value="1"/>
</dbReference>
<dbReference type="Gene3D" id="3.40.50.150">
    <property type="entry name" value="Vaccinia Virus protein VP39"/>
    <property type="match status" value="1"/>
</dbReference>
<sequence>MNEKKYSPACERNRAPILEKLKHYFDTVQEVLEIGSGTGQHAVFFAQHLPHIHWYTSDRDENHSSIQAWIEETELPRIHSPYSLDVKSAWPERLFDAAFTANTCHIMAWDEVICMFNGLSRHINTDGLLVIYGPFNYLGQYTSPSNEAFDHSLQNQAPHMGLRDFEKIKDLGAHCGFELVADHDMPANNRLLVFKKTTNTSALNKSV</sequence>
<accession>A0ABY9RM54</accession>
<dbReference type="SUPFAM" id="SSF53335">
    <property type="entry name" value="S-adenosyl-L-methionine-dependent methyltransferases"/>
    <property type="match status" value="1"/>
</dbReference>
<name>A0ABY9RM54_9BURK</name>
<organism evidence="1 2">
    <name type="scientific">Undibacterium cyanobacteriorum</name>
    <dbReference type="NCBI Taxonomy" id="3073561"/>
    <lineage>
        <taxon>Bacteria</taxon>
        <taxon>Pseudomonadati</taxon>
        <taxon>Pseudomonadota</taxon>
        <taxon>Betaproteobacteria</taxon>
        <taxon>Burkholderiales</taxon>
        <taxon>Oxalobacteraceae</taxon>
        <taxon>Undibacterium</taxon>
    </lineage>
</organism>
<evidence type="ECO:0000313" key="2">
    <source>
        <dbReference type="Proteomes" id="UP001181355"/>
    </source>
</evidence>
<dbReference type="InterPro" id="IPR010342">
    <property type="entry name" value="DUF938"/>
</dbReference>
<dbReference type="InterPro" id="IPR029063">
    <property type="entry name" value="SAM-dependent_MTases_sf"/>
</dbReference>
<proteinExistence type="predicted"/>
<dbReference type="PANTHER" id="PTHR20974:SF0">
    <property type="entry name" value="UPF0585 PROTEIN CG18661"/>
    <property type="match status" value="1"/>
</dbReference>